<protein>
    <recommendedName>
        <fullName evidence="1">Putative membrane protein insertion efficiency factor</fullName>
    </recommendedName>
</protein>
<dbReference type="InterPro" id="IPR002696">
    <property type="entry name" value="Membr_insert_effic_factor_YidD"/>
</dbReference>
<feature type="compositionally biased region" description="Polar residues" evidence="2">
    <location>
        <begin position="157"/>
        <end position="166"/>
    </location>
</feature>
<dbReference type="NCBIfam" id="TIGR00278">
    <property type="entry name" value="membrane protein insertion efficiency factor YidD"/>
    <property type="match status" value="1"/>
</dbReference>
<dbReference type="GO" id="GO:0005886">
    <property type="term" value="C:plasma membrane"/>
    <property type="evidence" value="ECO:0007669"/>
    <property type="project" value="UniProtKB-SubCell"/>
</dbReference>
<evidence type="ECO:0000313" key="3">
    <source>
        <dbReference type="EMBL" id="VHO00632.1"/>
    </source>
</evidence>
<sequence length="166" mass="18657">MRNEVKAYPDDVPNHNYEHNGSDGYTTQDPSGYCGRGGHGGLDHDVAAATPPGRRLGSVESDYEFRHRSWKNPRDWTSLLLIEAVYFYRVAISPLKPVPTCRFQPTCSAYALEALQVHGLFRGLWLSTIRILKCAPWHPGGYDPVPPPRHHNKPRQAASQPPTEEN</sequence>
<dbReference type="PANTHER" id="PTHR33383:SF1">
    <property type="entry name" value="MEMBRANE PROTEIN INSERTION EFFICIENCY FACTOR-RELATED"/>
    <property type="match status" value="1"/>
</dbReference>
<gene>
    <name evidence="3" type="primary">yidD</name>
    <name evidence="3" type="ORF">LC603019_00900</name>
</gene>
<accession>A0A5E3ZX01</accession>
<keyword evidence="1" id="KW-0472">Membrane</keyword>
<keyword evidence="4" id="KW-1185">Reference proteome</keyword>
<name>A0A5E3ZX01_9ACTN</name>
<feature type="region of interest" description="Disordered" evidence="2">
    <location>
        <begin position="143"/>
        <end position="166"/>
    </location>
</feature>
<evidence type="ECO:0000256" key="2">
    <source>
        <dbReference type="SAM" id="MobiDB-lite"/>
    </source>
</evidence>
<organism evidence="3 4">
    <name type="scientific">Lawsonella clevelandensis</name>
    <dbReference type="NCBI Taxonomy" id="1528099"/>
    <lineage>
        <taxon>Bacteria</taxon>
        <taxon>Bacillati</taxon>
        <taxon>Actinomycetota</taxon>
        <taxon>Actinomycetes</taxon>
        <taxon>Mycobacteriales</taxon>
        <taxon>Lawsonellaceae</taxon>
        <taxon>Lawsonella</taxon>
    </lineage>
</organism>
<evidence type="ECO:0000256" key="1">
    <source>
        <dbReference type="HAMAP-Rule" id="MF_00386"/>
    </source>
</evidence>
<dbReference type="PANTHER" id="PTHR33383">
    <property type="entry name" value="MEMBRANE PROTEIN INSERTION EFFICIENCY FACTOR-RELATED"/>
    <property type="match status" value="1"/>
</dbReference>
<comment type="similarity">
    <text evidence="1">Belongs to the UPF0161 family.</text>
</comment>
<dbReference type="Proteomes" id="UP000324288">
    <property type="component" value="Chromosome"/>
</dbReference>
<evidence type="ECO:0000313" key="4">
    <source>
        <dbReference type="Proteomes" id="UP000324288"/>
    </source>
</evidence>
<reference evidence="3 4" key="1">
    <citation type="submission" date="2019-04" db="EMBL/GenBank/DDBJ databases">
        <authorList>
            <person name="Seth-Smith MB H."/>
            <person name="Seth-Smith H."/>
        </authorList>
    </citation>
    <scope>NUCLEOTIDE SEQUENCE [LARGE SCALE GENOMIC DNA]</scope>
    <source>
        <strain evidence="3">USB-603019</strain>
    </source>
</reference>
<comment type="function">
    <text evidence="1">Could be involved in insertion of integral membrane proteins into the membrane.</text>
</comment>
<dbReference type="HAMAP" id="MF_00386">
    <property type="entry name" value="UPF0161_YidD"/>
    <property type="match status" value="1"/>
</dbReference>
<dbReference type="AlphaFoldDB" id="A0A5E3ZX01"/>
<comment type="subcellular location">
    <subcellularLocation>
        <location evidence="1">Cell membrane</location>
        <topology evidence="1">Peripheral membrane protein</topology>
        <orientation evidence="1">Cytoplasmic side</orientation>
    </subcellularLocation>
</comment>
<dbReference type="Pfam" id="PF01809">
    <property type="entry name" value="YidD"/>
    <property type="match status" value="1"/>
</dbReference>
<dbReference type="SMART" id="SM01234">
    <property type="entry name" value="Haemolytic"/>
    <property type="match status" value="1"/>
</dbReference>
<dbReference type="EMBL" id="LR584267">
    <property type="protein sequence ID" value="VHO00632.1"/>
    <property type="molecule type" value="Genomic_DNA"/>
</dbReference>
<dbReference type="RefSeq" id="WP_148417649.1">
    <property type="nucleotide sequence ID" value="NZ_CAMJVL010000024.1"/>
</dbReference>
<feature type="region of interest" description="Disordered" evidence="2">
    <location>
        <begin position="1"/>
        <end position="36"/>
    </location>
</feature>
<feature type="compositionally biased region" description="Basic and acidic residues" evidence="2">
    <location>
        <begin position="1"/>
        <end position="21"/>
    </location>
</feature>
<keyword evidence="1" id="KW-1003">Cell membrane</keyword>
<proteinExistence type="inferred from homology"/>